<evidence type="ECO:0000313" key="2">
    <source>
        <dbReference type="Proteomes" id="UP001303046"/>
    </source>
</evidence>
<protein>
    <recommendedName>
        <fullName evidence="3">Thrombospondin type 1 domain protein</fullName>
    </recommendedName>
</protein>
<evidence type="ECO:0008006" key="3">
    <source>
        <dbReference type="Google" id="ProtNLM"/>
    </source>
</evidence>
<reference evidence="1 2" key="1">
    <citation type="submission" date="2023-08" db="EMBL/GenBank/DDBJ databases">
        <title>A Necator americanus chromosomal reference genome.</title>
        <authorList>
            <person name="Ilik V."/>
            <person name="Petrzelkova K.J."/>
            <person name="Pardy F."/>
            <person name="Fuh T."/>
            <person name="Niatou-Singa F.S."/>
            <person name="Gouil Q."/>
            <person name="Baker L."/>
            <person name="Ritchie M.E."/>
            <person name="Jex A.R."/>
            <person name="Gazzola D."/>
            <person name="Li H."/>
            <person name="Toshio Fujiwara R."/>
            <person name="Zhan B."/>
            <person name="Aroian R.V."/>
            <person name="Pafco B."/>
            <person name="Schwarz E.M."/>
        </authorList>
    </citation>
    <scope>NUCLEOTIDE SEQUENCE [LARGE SCALE GENOMIC DNA]</scope>
    <source>
        <strain evidence="1 2">Aroian</strain>
        <tissue evidence="1">Whole animal</tissue>
    </source>
</reference>
<proteinExistence type="predicted"/>
<dbReference type="EMBL" id="JAVFWL010000003">
    <property type="protein sequence ID" value="KAK6744242.1"/>
    <property type="molecule type" value="Genomic_DNA"/>
</dbReference>
<organism evidence="1 2">
    <name type="scientific">Necator americanus</name>
    <name type="common">Human hookworm</name>
    <dbReference type="NCBI Taxonomy" id="51031"/>
    <lineage>
        <taxon>Eukaryota</taxon>
        <taxon>Metazoa</taxon>
        <taxon>Ecdysozoa</taxon>
        <taxon>Nematoda</taxon>
        <taxon>Chromadorea</taxon>
        <taxon>Rhabditida</taxon>
        <taxon>Rhabditina</taxon>
        <taxon>Rhabditomorpha</taxon>
        <taxon>Strongyloidea</taxon>
        <taxon>Ancylostomatidae</taxon>
        <taxon>Bunostominae</taxon>
        <taxon>Necator</taxon>
    </lineage>
</organism>
<comment type="caution">
    <text evidence="1">The sequence shown here is derived from an EMBL/GenBank/DDBJ whole genome shotgun (WGS) entry which is preliminary data.</text>
</comment>
<keyword evidence="2" id="KW-1185">Reference proteome</keyword>
<gene>
    <name evidence="1" type="primary">Necator_chrIII.g11897</name>
    <name evidence="1" type="ORF">RB195_011131</name>
</gene>
<sequence length="85" mass="9266">MDLPGKASWNSCTLCKWTGTHQSSCADCWNATNLCICIDDNHNNKTGESFGLPVATCARLTRGISCPQGNSLPVKERNQAKKNPR</sequence>
<name>A0ABR1D128_NECAM</name>
<evidence type="ECO:0000313" key="1">
    <source>
        <dbReference type="EMBL" id="KAK6744242.1"/>
    </source>
</evidence>
<accession>A0ABR1D128</accession>
<dbReference type="Proteomes" id="UP001303046">
    <property type="component" value="Unassembled WGS sequence"/>
</dbReference>